<evidence type="ECO:0000256" key="4">
    <source>
        <dbReference type="ARBA" id="ARBA00023267"/>
    </source>
</evidence>
<evidence type="ECO:0000256" key="3">
    <source>
        <dbReference type="ARBA" id="ARBA00022840"/>
    </source>
</evidence>
<dbReference type="Pfam" id="PF02237">
    <property type="entry name" value="BPL_C"/>
    <property type="match status" value="1"/>
</dbReference>
<comment type="caution">
    <text evidence="8">The sequence shown here is derived from an EMBL/GenBank/DDBJ whole genome shotgun (WGS) entry which is preliminary data.</text>
</comment>
<keyword evidence="6" id="KW-0805">Transcription regulation</keyword>
<dbReference type="InterPro" id="IPR004408">
    <property type="entry name" value="Biotin_CoA_COase_ligase"/>
</dbReference>
<dbReference type="AlphaFoldDB" id="H5TFF8"/>
<evidence type="ECO:0000256" key="2">
    <source>
        <dbReference type="ARBA" id="ARBA00022741"/>
    </source>
</evidence>
<dbReference type="InterPro" id="IPR008988">
    <property type="entry name" value="Transcriptional_repressor_C"/>
</dbReference>
<dbReference type="OrthoDB" id="9807064at2"/>
<dbReference type="Gene3D" id="1.10.10.10">
    <property type="entry name" value="Winged helix-like DNA-binding domain superfamily/Winged helix DNA-binding domain"/>
    <property type="match status" value="1"/>
</dbReference>
<dbReference type="InterPro" id="IPR013196">
    <property type="entry name" value="HTH_11"/>
</dbReference>
<dbReference type="NCBIfam" id="NF008847">
    <property type="entry name" value="PRK11886.1-2"/>
    <property type="match status" value="1"/>
</dbReference>
<dbReference type="GO" id="GO:0006355">
    <property type="term" value="P:regulation of DNA-templated transcription"/>
    <property type="evidence" value="ECO:0007669"/>
    <property type="project" value="UniProtKB-UniRule"/>
</dbReference>
<keyword evidence="6" id="KW-0678">Repressor</keyword>
<dbReference type="STRING" id="56804.BAE46_11930"/>
<feature type="DNA-binding region" description="H-T-H motif" evidence="6">
    <location>
        <begin position="28"/>
        <end position="47"/>
    </location>
</feature>
<organism evidence="8 9">
    <name type="scientific">Glaciecola punicea ACAM 611</name>
    <dbReference type="NCBI Taxonomy" id="1121923"/>
    <lineage>
        <taxon>Bacteria</taxon>
        <taxon>Pseudomonadati</taxon>
        <taxon>Pseudomonadota</taxon>
        <taxon>Gammaproteobacteria</taxon>
        <taxon>Alteromonadales</taxon>
        <taxon>Alteromonadaceae</taxon>
        <taxon>Glaciecola</taxon>
    </lineage>
</organism>
<dbReference type="PANTHER" id="PTHR12835">
    <property type="entry name" value="BIOTIN PROTEIN LIGASE"/>
    <property type="match status" value="1"/>
</dbReference>
<evidence type="ECO:0000259" key="7">
    <source>
        <dbReference type="PROSITE" id="PS51733"/>
    </source>
</evidence>
<dbReference type="EMBL" id="BAET01000035">
    <property type="protein sequence ID" value="GAB57035.1"/>
    <property type="molecule type" value="Genomic_DNA"/>
</dbReference>
<dbReference type="Gene3D" id="3.30.930.10">
    <property type="entry name" value="Bira Bifunctional Protein, Domain 2"/>
    <property type="match status" value="1"/>
</dbReference>
<sequence length="334" mass="36280">MKKSQAQNKQALRTQLLNKLNDGHFHLGEDLASELALSRSAISEQIKALNKLGLDICSIKGRGYKLTNHIELLSHSQIQAALPASSQGNAFLIQIENLVSSTNDIVKAKSHSVPYVDSGYCCLAEAQSAGRGRRGRNWVSPYASSLYLSMLWRFTGGHQAMTGLSLMVGVIINETLQSLEVLNCQLKWPNDVYHEQKKLAGVLIEVEGQVGATTSAIIGIGININLPANVQGINQAFTDLSSITKKPISKNQLAAALIHKLWQNLPIFEAHGMAPFMARWKDCDLYYKKHITIVAGDKIITGTGNGIDNTGALLLDINGSIKAFHGGEISVRQA</sequence>
<keyword evidence="6" id="KW-0238">DNA-binding</keyword>
<dbReference type="SUPFAM" id="SSF50037">
    <property type="entry name" value="C-terminal domain of transcriptional repressors"/>
    <property type="match status" value="1"/>
</dbReference>
<reference evidence="8 9" key="1">
    <citation type="journal article" date="2012" name="J. Bacteriol.">
        <title>Genome sequence of proteorhodopsin-containing sea ice bacterium Glaciecola punicea ACAM 611T.</title>
        <authorList>
            <person name="Qin Q.-L."/>
            <person name="Xie B.-B."/>
            <person name="Shu Y.-L."/>
            <person name="Rong J.-C."/>
            <person name="Zhao D.-L."/>
            <person name="Zhang X.-Y."/>
            <person name="Chen X.-L."/>
            <person name="Zhou B.-C."/>
            <person name="Zhanga Y.-Z."/>
        </authorList>
    </citation>
    <scope>NUCLEOTIDE SEQUENCE [LARGE SCALE GENOMIC DNA]</scope>
    <source>
        <strain evidence="8 9">ACAM 611</strain>
    </source>
</reference>
<dbReference type="InterPro" id="IPR030855">
    <property type="entry name" value="Bifunct_BirA"/>
</dbReference>
<dbReference type="PANTHER" id="PTHR12835:SF5">
    <property type="entry name" value="BIOTIN--PROTEIN LIGASE"/>
    <property type="match status" value="1"/>
</dbReference>
<evidence type="ECO:0000256" key="1">
    <source>
        <dbReference type="ARBA" id="ARBA00022598"/>
    </source>
</evidence>
<dbReference type="RefSeq" id="WP_006007827.1">
    <property type="nucleotide sequence ID" value="NZ_BAET01000035.1"/>
</dbReference>
<dbReference type="GO" id="GO:0005524">
    <property type="term" value="F:ATP binding"/>
    <property type="evidence" value="ECO:0007669"/>
    <property type="project" value="UniProtKB-UniRule"/>
</dbReference>
<gene>
    <name evidence="6 8" type="primary">birA</name>
    <name evidence="8" type="ORF">GPUN_2922</name>
</gene>
<dbReference type="InterPro" id="IPR036390">
    <property type="entry name" value="WH_DNA-bd_sf"/>
</dbReference>
<keyword evidence="1 6" id="KW-0436">Ligase</keyword>
<feature type="binding site" evidence="6">
    <location>
        <position position="198"/>
    </location>
    <ligand>
        <name>biotin</name>
        <dbReference type="ChEBI" id="CHEBI:57586"/>
    </ligand>
</feature>
<evidence type="ECO:0000313" key="9">
    <source>
        <dbReference type="Proteomes" id="UP000053586"/>
    </source>
</evidence>
<dbReference type="PROSITE" id="PS51733">
    <property type="entry name" value="BPL_LPL_CATALYTIC"/>
    <property type="match status" value="1"/>
</dbReference>
<feature type="binding site" evidence="6">
    <location>
        <begin position="101"/>
        <end position="103"/>
    </location>
    <ligand>
        <name>biotin</name>
        <dbReference type="ChEBI" id="CHEBI:57586"/>
    </ligand>
</feature>
<dbReference type="InterPro" id="IPR036388">
    <property type="entry name" value="WH-like_DNA-bd_sf"/>
</dbReference>
<dbReference type="EC" id="6.3.4.15" evidence="6"/>
<comment type="catalytic activity">
    <reaction evidence="5 6">
        <text>biotin + L-lysyl-[protein] + ATP = N(6)-biotinyl-L-lysyl-[protein] + AMP + diphosphate + H(+)</text>
        <dbReference type="Rhea" id="RHEA:11756"/>
        <dbReference type="Rhea" id="RHEA-COMP:9752"/>
        <dbReference type="Rhea" id="RHEA-COMP:10505"/>
        <dbReference type="ChEBI" id="CHEBI:15378"/>
        <dbReference type="ChEBI" id="CHEBI:29969"/>
        <dbReference type="ChEBI" id="CHEBI:30616"/>
        <dbReference type="ChEBI" id="CHEBI:33019"/>
        <dbReference type="ChEBI" id="CHEBI:57586"/>
        <dbReference type="ChEBI" id="CHEBI:83144"/>
        <dbReference type="ChEBI" id="CHEBI:456215"/>
        <dbReference type="EC" id="6.3.4.15"/>
    </reaction>
</comment>
<dbReference type="CDD" id="cd16442">
    <property type="entry name" value="BPL"/>
    <property type="match status" value="1"/>
</dbReference>
<dbReference type="Pfam" id="PF08279">
    <property type="entry name" value="HTH_11"/>
    <property type="match status" value="1"/>
</dbReference>
<dbReference type="Gene3D" id="2.30.30.100">
    <property type="match status" value="1"/>
</dbReference>
<dbReference type="GO" id="GO:0003677">
    <property type="term" value="F:DNA binding"/>
    <property type="evidence" value="ECO:0007669"/>
    <property type="project" value="UniProtKB-UniRule"/>
</dbReference>
<reference evidence="8 9" key="2">
    <citation type="journal article" date="2017" name="Antonie Van Leeuwenhoek">
        <title>Rhizobium rhizosphaerae sp. nov., a novel species isolated from rice rhizosphere.</title>
        <authorList>
            <person name="Zhao J.J."/>
            <person name="Zhang J."/>
            <person name="Zhang R.J."/>
            <person name="Zhang C.W."/>
            <person name="Yin H.Q."/>
            <person name="Zhang X.X."/>
        </authorList>
    </citation>
    <scope>NUCLEOTIDE SEQUENCE [LARGE SCALE GENOMIC DNA]</scope>
    <source>
        <strain evidence="8 9">ACAM 611</strain>
    </source>
</reference>
<dbReference type="InterPro" id="IPR004143">
    <property type="entry name" value="BPL_LPL_catalytic"/>
</dbReference>
<accession>H5TFF8</accession>
<dbReference type="InterPro" id="IPR045864">
    <property type="entry name" value="aa-tRNA-synth_II/BPL/LPL"/>
</dbReference>
<feature type="binding site" evidence="6">
    <location>
        <begin position="131"/>
        <end position="133"/>
    </location>
    <ligand>
        <name>biotin</name>
        <dbReference type="ChEBI" id="CHEBI:57586"/>
    </ligand>
</feature>
<dbReference type="HAMAP" id="MF_00978">
    <property type="entry name" value="Bifunct_BirA"/>
    <property type="match status" value="1"/>
</dbReference>
<dbReference type="InterPro" id="IPR003142">
    <property type="entry name" value="BPL_C"/>
</dbReference>
<keyword evidence="9" id="KW-1185">Reference proteome</keyword>
<dbReference type="NCBIfam" id="TIGR00121">
    <property type="entry name" value="birA_ligase"/>
    <property type="match status" value="1"/>
</dbReference>
<evidence type="ECO:0000256" key="5">
    <source>
        <dbReference type="ARBA" id="ARBA00047846"/>
    </source>
</evidence>
<proteinExistence type="inferred from homology"/>
<dbReference type="eggNOG" id="COG0340">
    <property type="taxonomic scope" value="Bacteria"/>
</dbReference>
<dbReference type="Proteomes" id="UP000053586">
    <property type="component" value="Unassembled WGS sequence"/>
</dbReference>
<keyword evidence="6" id="KW-0804">Transcription</keyword>
<dbReference type="eggNOG" id="COG1654">
    <property type="taxonomic scope" value="Bacteria"/>
</dbReference>
<comment type="function">
    <text evidence="6">Acts both as a biotin--[acetyl-CoA-carboxylase] ligase and a biotin-operon repressor. In the presence of ATP, BirA activates biotin to form the BirA-biotinyl-5'-adenylate (BirA-bio-5'-AMP or holoBirA) complex. HoloBirA can either transfer the biotinyl moiety to the biotin carboxyl carrier protein (BCCP) subunit of acetyl-CoA carboxylase, or bind to the biotin operator site and inhibit transcription of the operon.</text>
</comment>
<dbReference type="SUPFAM" id="SSF55681">
    <property type="entry name" value="Class II aaRS and biotin synthetases"/>
    <property type="match status" value="1"/>
</dbReference>
<dbReference type="Pfam" id="PF03099">
    <property type="entry name" value="BPL_LplA_LipB"/>
    <property type="match status" value="1"/>
</dbReference>
<keyword evidence="4 6" id="KW-0092">Biotin</keyword>
<name>H5TFF8_9ALTE</name>
<dbReference type="GO" id="GO:0004077">
    <property type="term" value="F:biotin--[biotin carboxyl-carrier protein] ligase activity"/>
    <property type="evidence" value="ECO:0007669"/>
    <property type="project" value="UniProtKB-UniRule"/>
</dbReference>
<evidence type="ECO:0000256" key="6">
    <source>
        <dbReference type="HAMAP-Rule" id="MF_00978"/>
    </source>
</evidence>
<evidence type="ECO:0000313" key="8">
    <source>
        <dbReference type="EMBL" id="GAB57035.1"/>
    </source>
</evidence>
<keyword evidence="2 6" id="KW-0547">Nucleotide-binding</keyword>
<feature type="binding site" evidence="6">
    <location>
        <position position="127"/>
    </location>
    <ligand>
        <name>biotin</name>
        <dbReference type="ChEBI" id="CHEBI:57586"/>
    </ligand>
</feature>
<dbReference type="SUPFAM" id="SSF46785">
    <property type="entry name" value="Winged helix' DNA-binding domain"/>
    <property type="match status" value="1"/>
</dbReference>
<dbReference type="GO" id="GO:0005737">
    <property type="term" value="C:cytoplasm"/>
    <property type="evidence" value="ECO:0007669"/>
    <property type="project" value="TreeGrafter"/>
</dbReference>
<feature type="domain" description="BPL/LPL catalytic" evidence="7">
    <location>
        <begin position="86"/>
        <end position="269"/>
    </location>
</feature>
<keyword evidence="3 6" id="KW-0067">ATP-binding</keyword>
<protein>
    <recommendedName>
        <fullName evidence="6">Bifunctional ligase/repressor BirA</fullName>
    </recommendedName>
    <alternativeName>
        <fullName evidence="6">Biotin operon repressor</fullName>
    </alternativeName>
    <alternativeName>
        <fullName evidence="6">Biotin--[acetyl-CoA-carboxylase] ligase</fullName>
        <ecNumber evidence="6">6.3.4.15</ecNumber>
    </alternativeName>
    <alternativeName>
        <fullName evidence="6">Biotin--protein ligase</fullName>
    </alternativeName>
    <alternativeName>
        <fullName evidence="6">Biotin-[acetyl-CoA carboxylase] synthetase</fullName>
    </alternativeName>
</protein>
<comment type="similarity">
    <text evidence="6">Belongs to the biotin--protein ligase family.</text>
</comment>